<sequence>MNISDVTVRLTEKDILSIISDYLKIDEIKITEISISDFIKIQGNFIKGIKLNFIANLMIIAIENNKLKLKLLNLKVGILPIAIKLLGFILKKPLLKLTNMGITFEAGNILVDFNLLCKYIPFVEFYLTHITMLKGGLEVELRNLSYTESKQALSLNELKEKIGDSSHESIQKDEKIGDSSQIIDIKEKQNEGYYKFRKETINKIPNKYHNIAEIIMILPDITILLYRLMKDNRVSMKTKVMIGTVITYLALPYDVIPDFIPILGKSDDLGIGLILLERIIEDIPKEVILDNWQGSSEIIKKVGEVGENIEKTIGRKNAIRILFGAAIFIKKRKKKR</sequence>
<organism evidence="7 8">
    <name type="scientific">Clostridium homopropionicum DSM 5847</name>
    <dbReference type="NCBI Taxonomy" id="1121318"/>
    <lineage>
        <taxon>Bacteria</taxon>
        <taxon>Bacillati</taxon>
        <taxon>Bacillota</taxon>
        <taxon>Clostridia</taxon>
        <taxon>Eubacteriales</taxon>
        <taxon>Clostridiaceae</taxon>
        <taxon>Clostridium</taxon>
    </lineage>
</organism>
<evidence type="ECO:0000256" key="2">
    <source>
        <dbReference type="ARBA" id="ARBA00022692"/>
    </source>
</evidence>
<evidence type="ECO:0000313" key="8">
    <source>
        <dbReference type="Proteomes" id="UP000037043"/>
    </source>
</evidence>
<evidence type="ECO:0000256" key="3">
    <source>
        <dbReference type="ARBA" id="ARBA00022989"/>
    </source>
</evidence>
<dbReference type="GO" id="GO:0012505">
    <property type="term" value="C:endomembrane system"/>
    <property type="evidence" value="ECO:0007669"/>
    <property type="project" value="UniProtKB-SubCell"/>
</dbReference>
<dbReference type="STRING" id="36844.SAMN04488501_11323"/>
<evidence type="ECO:0000256" key="1">
    <source>
        <dbReference type="ARBA" id="ARBA00004127"/>
    </source>
</evidence>
<proteinExistence type="predicted"/>
<keyword evidence="4 5" id="KW-0472">Membrane</keyword>
<gene>
    <name evidence="7" type="ORF">CLHOM_21750</name>
</gene>
<feature type="transmembrane region" description="Helical" evidence="5">
    <location>
        <begin position="72"/>
        <end position="90"/>
    </location>
</feature>
<dbReference type="Pfam" id="PF06803">
    <property type="entry name" value="DUF1232"/>
    <property type="match status" value="1"/>
</dbReference>
<evidence type="ECO:0000256" key="5">
    <source>
        <dbReference type="SAM" id="Phobius"/>
    </source>
</evidence>
<dbReference type="PATRIC" id="fig|1121318.3.peg.2183"/>
<comment type="caution">
    <text evidence="7">The sequence shown here is derived from an EMBL/GenBank/DDBJ whole genome shotgun (WGS) entry which is preliminary data.</text>
</comment>
<keyword evidence="2 5" id="KW-0812">Transmembrane</keyword>
<protein>
    <recommendedName>
        <fullName evidence="6">DUF1232 domain-containing protein</fullName>
    </recommendedName>
</protein>
<accession>A0A0L6Z8T8</accession>
<dbReference type="InterPro" id="IPR010652">
    <property type="entry name" value="DUF1232"/>
</dbReference>
<keyword evidence="8" id="KW-1185">Reference proteome</keyword>
<evidence type="ECO:0000256" key="4">
    <source>
        <dbReference type="ARBA" id="ARBA00023136"/>
    </source>
</evidence>
<evidence type="ECO:0000259" key="6">
    <source>
        <dbReference type="Pfam" id="PF06803"/>
    </source>
</evidence>
<dbReference type="Proteomes" id="UP000037043">
    <property type="component" value="Unassembled WGS sequence"/>
</dbReference>
<keyword evidence="3 5" id="KW-1133">Transmembrane helix</keyword>
<name>A0A0L6Z8T8_9CLOT</name>
<dbReference type="EMBL" id="LHUR01000024">
    <property type="protein sequence ID" value="KOA19384.1"/>
    <property type="molecule type" value="Genomic_DNA"/>
</dbReference>
<feature type="domain" description="DUF1232" evidence="6">
    <location>
        <begin position="238"/>
        <end position="271"/>
    </location>
</feature>
<evidence type="ECO:0000313" key="7">
    <source>
        <dbReference type="EMBL" id="KOA19384.1"/>
    </source>
</evidence>
<dbReference type="AlphaFoldDB" id="A0A0L6Z8T8"/>
<reference evidence="8" key="1">
    <citation type="submission" date="2015-08" db="EMBL/GenBank/DDBJ databases">
        <title>Genome sequence of the strict anaerobe Clostridium homopropionicum LuHBu1 (DSM 5847T).</title>
        <authorList>
            <person name="Poehlein A."/>
            <person name="Beck M."/>
            <person name="Schiel-Bengelsdorf B."/>
            <person name="Bengelsdorf F.R."/>
            <person name="Daniel R."/>
            <person name="Duerre P."/>
        </authorList>
    </citation>
    <scope>NUCLEOTIDE SEQUENCE [LARGE SCALE GENOMIC DNA]</scope>
    <source>
        <strain evidence="8">DSM 5847</strain>
    </source>
</reference>
<dbReference type="RefSeq" id="WP_052221697.1">
    <property type="nucleotide sequence ID" value="NZ_LHUR01000024.1"/>
</dbReference>
<comment type="subcellular location">
    <subcellularLocation>
        <location evidence="1">Endomembrane system</location>
        <topology evidence="1">Multi-pass membrane protein</topology>
    </subcellularLocation>
</comment>